<dbReference type="GO" id="GO:0015095">
    <property type="term" value="F:magnesium ion transmembrane transporter activity"/>
    <property type="evidence" value="ECO:0007669"/>
    <property type="project" value="InterPro"/>
</dbReference>
<dbReference type="Proteomes" id="UP000182444">
    <property type="component" value="Chromosome 1D"/>
</dbReference>
<dbReference type="InterPro" id="IPR045861">
    <property type="entry name" value="CorA_cytoplasmic_dom"/>
</dbReference>
<evidence type="ECO:0000256" key="2">
    <source>
        <dbReference type="ARBA" id="ARBA00009765"/>
    </source>
</evidence>
<evidence type="ECO:0000256" key="4">
    <source>
        <dbReference type="ARBA" id="ARBA00022989"/>
    </source>
</evidence>
<name>A0A1D8NCL7_YARLL</name>
<dbReference type="GO" id="GO:0010961">
    <property type="term" value="P:intracellular magnesium ion homeostasis"/>
    <property type="evidence" value="ECO:0007669"/>
    <property type="project" value="TreeGrafter"/>
</dbReference>
<sequence length="605" mass="68798">MASPNHFEDKLGSDTHFDHYDDPHRHSLEERDHRPSRKSSSRRGLPGFVQQLRNAVMDSDDEAVEGEDEEAGGILLNQPAPEKATITTTTSRRRSIIADDIDDTGSQVSMDHDDDVCLPVEEGSGGIDFEEIDDYVQQQRRGSNATRTGTALNKEEDFSTDETDARFNPHADDVHLSNLEPMRTRDSDRSRRRRSSVGGAGIPQMSRPSVFQDRFTFFTADSEATLRGQSMKSLLEQDPSRSTYKELFEGNSDTWWLDCYNPTDGEVKMLSKAFGVHPLTSEDIRTQESREKVEIFKSYYFVTFNTYEQDWESEDYLDPVPVYMLVFKEGIITVHFSPFQHFANVRRRIRQLREYVNVTPDWICYAIIDDITDSFVPVSHEIEVETEVIEESVFDARDDDFSLMLRRIGKARSKTLTMMRLLSGKADVVRMFAKRCTEGLGEGAPKGHISLYLGDIQDHIVTMYQNLIAYEKILSRSHTNYLAQLQVQSVDANHRVTDTLGKVTVVGTILIPMNLVTGLFGMNVRVPGQDGTNLGWFFGILGFLLVVVLTGTLLARWWLKAMAKKISGNFRNVGAPSVRTMRRVETIRTTGFPQHREHNSEFSMV</sequence>
<accession>A0A1D8NCL7</accession>
<feature type="compositionally biased region" description="Acidic residues" evidence="6">
    <location>
        <begin position="58"/>
        <end position="71"/>
    </location>
</feature>
<dbReference type="eggNOG" id="ENOG502QPTQ">
    <property type="taxonomic scope" value="Eukaryota"/>
</dbReference>
<dbReference type="Gene3D" id="3.30.460.20">
    <property type="entry name" value="CorA soluble domain-like"/>
    <property type="match status" value="1"/>
</dbReference>
<dbReference type="SUPFAM" id="SSF143865">
    <property type="entry name" value="CorA soluble domain-like"/>
    <property type="match status" value="1"/>
</dbReference>
<dbReference type="Pfam" id="PF01544">
    <property type="entry name" value="CorA"/>
    <property type="match status" value="1"/>
</dbReference>
<reference evidence="8 9" key="1">
    <citation type="journal article" date="2016" name="PLoS ONE">
        <title>Sequence Assembly of Yarrowia lipolytica Strain W29/CLIB89 Shows Transposable Element Diversity.</title>
        <authorList>
            <person name="Magnan C."/>
            <person name="Yu J."/>
            <person name="Chang I."/>
            <person name="Jahn E."/>
            <person name="Kanomata Y."/>
            <person name="Wu J."/>
            <person name="Zeller M."/>
            <person name="Oakes M."/>
            <person name="Baldi P."/>
            <person name="Sandmeyer S."/>
        </authorList>
    </citation>
    <scope>NUCLEOTIDE SEQUENCE [LARGE SCALE GENOMIC DNA]</scope>
    <source>
        <strain evidence="9">CLIB89(W29)</strain>
    </source>
</reference>
<dbReference type="VEuPathDB" id="FungiDB:YALI0_D00319g"/>
<feature type="compositionally biased region" description="Basic and acidic residues" evidence="6">
    <location>
        <begin position="153"/>
        <end position="175"/>
    </location>
</feature>
<dbReference type="PANTHER" id="PTHR21535:SF55">
    <property type="entry name" value="MAGNESIUM TRANSPORTER ALR1-RELATED"/>
    <property type="match status" value="1"/>
</dbReference>
<dbReference type="GO" id="GO:0005886">
    <property type="term" value="C:plasma membrane"/>
    <property type="evidence" value="ECO:0007669"/>
    <property type="project" value="TreeGrafter"/>
</dbReference>
<feature type="compositionally biased region" description="Basic and acidic residues" evidence="6">
    <location>
        <begin position="1"/>
        <end position="33"/>
    </location>
</feature>
<feature type="region of interest" description="Disordered" evidence="6">
    <location>
        <begin position="138"/>
        <end position="206"/>
    </location>
</feature>
<keyword evidence="3 7" id="KW-0812">Transmembrane</keyword>
<evidence type="ECO:0008006" key="10">
    <source>
        <dbReference type="Google" id="ProtNLM"/>
    </source>
</evidence>
<dbReference type="FunFam" id="3.30.460.20:FF:000022">
    <property type="entry name" value="YALI0D00319p"/>
    <property type="match status" value="1"/>
</dbReference>
<evidence type="ECO:0000256" key="3">
    <source>
        <dbReference type="ARBA" id="ARBA00022692"/>
    </source>
</evidence>
<feature type="compositionally biased region" description="Polar residues" evidence="6">
    <location>
        <begin position="138"/>
        <end position="151"/>
    </location>
</feature>
<dbReference type="InterPro" id="IPR044089">
    <property type="entry name" value="Alr1-like"/>
</dbReference>
<dbReference type="CDD" id="cd12829">
    <property type="entry name" value="Alr1p-like"/>
    <property type="match status" value="1"/>
</dbReference>
<evidence type="ECO:0000313" key="8">
    <source>
        <dbReference type="EMBL" id="AOW03372.1"/>
    </source>
</evidence>
<organism evidence="8 9">
    <name type="scientific">Yarrowia lipolytica</name>
    <name type="common">Candida lipolytica</name>
    <dbReference type="NCBI Taxonomy" id="4952"/>
    <lineage>
        <taxon>Eukaryota</taxon>
        <taxon>Fungi</taxon>
        <taxon>Dikarya</taxon>
        <taxon>Ascomycota</taxon>
        <taxon>Saccharomycotina</taxon>
        <taxon>Dipodascomycetes</taxon>
        <taxon>Dipodascales</taxon>
        <taxon>Dipodascales incertae sedis</taxon>
        <taxon>Yarrowia</taxon>
    </lineage>
</organism>
<dbReference type="InterPro" id="IPR045863">
    <property type="entry name" value="CorA_TM1_TM2"/>
</dbReference>
<evidence type="ECO:0000313" key="9">
    <source>
        <dbReference type="Proteomes" id="UP000182444"/>
    </source>
</evidence>
<dbReference type="InterPro" id="IPR002523">
    <property type="entry name" value="MgTranspt_CorA/ZnTranspt_ZntB"/>
</dbReference>
<dbReference type="RefSeq" id="XP_502236.3">
    <property type="nucleotide sequence ID" value="XM_502236.3"/>
</dbReference>
<dbReference type="VEuPathDB" id="FungiDB:YALI1_D00326g"/>
<evidence type="ECO:0000256" key="7">
    <source>
        <dbReference type="SAM" id="Phobius"/>
    </source>
</evidence>
<dbReference type="AlphaFoldDB" id="A0A1D8NCL7"/>
<dbReference type="FunFam" id="1.20.58.340:FF:000016">
    <property type="entry name" value="Magnesium transporter ALR1"/>
    <property type="match status" value="1"/>
</dbReference>
<keyword evidence="5 7" id="KW-0472">Membrane</keyword>
<dbReference type="Gene3D" id="1.20.58.340">
    <property type="entry name" value="Magnesium transport protein CorA, transmembrane region"/>
    <property type="match status" value="2"/>
</dbReference>
<comment type="subcellular location">
    <subcellularLocation>
        <location evidence="1">Membrane</location>
        <topology evidence="1">Multi-pass membrane protein</topology>
    </subcellularLocation>
</comment>
<evidence type="ECO:0000256" key="6">
    <source>
        <dbReference type="SAM" id="MobiDB-lite"/>
    </source>
</evidence>
<feature type="transmembrane region" description="Helical" evidence="7">
    <location>
        <begin position="503"/>
        <end position="522"/>
    </location>
</feature>
<dbReference type="PANTHER" id="PTHR21535">
    <property type="entry name" value="MAGNESIUM AND COBALT TRANSPORT PROTEIN/MITOCHONDRIAL IMPORT INNER MEMBRANE TRANSLOCASE SUBUNIT TIM8"/>
    <property type="match status" value="1"/>
</dbReference>
<proteinExistence type="inferred from homology"/>
<protein>
    <recommendedName>
        <fullName evidence="10">Metal ion transporter</fullName>
    </recommendedName>
</protein>
<dbReference type="FunFam" id="1.20.58.340:FF:000008">
    <property type="entry name" value="CorA family metal ion transporter"/>
    <property type="match status" value="1"/>
</dbReference>
<keyword evidence="4 7" id="KW-1133">Transmembrane helix</keyword>
<dbReference type="GeneID" id="2910384"/>
<feature type="region of interest" description="Disordered" evidence="6">
    <location>
        <begin position="1"/>
        <end position="91"/>
    </location>
</feature>
<evidence type="ECO:0000256" key="5">
    <source>
        <dbReference type="ARBA" id="ARBA00023136"/>
    </source>
</evidence>
<dbReference type="KEGG" id="yli:2910384"/>
<evidence type="ECO:0000256" key="1">
    <source>
        <dbReference type="ARBA" id="ARBA00004141"/>
    </source>
</evidence>
<dbReference type="SUPFAM" id="SSF144083">
    <property type="entry name" value="Magnesium transport protein CorA, transmembrane region"/>
    <property type="match status" value="1"/>
</dbReference>
<gene>
    <name evidence="8" type="ORF">YALI1_D00326g</name>
</gene>
<comment type="similarity">
    <text evidence="2">Belongs to the CorA metal ion transporter (MIT) (TC 1.A.35) family.</text>
</comment>
<feature type="transmembrane region" description="Helical" evidence="7">
    <location>
        <begin position="534"/>
        <end position="559"/>
    </location>
</feature>
<dbReference type="EMBL" id="CP017556">
    <property type="protein sequence ID" value="AOW03372.1"/>
    <property type="molecule type" value="Genomic_DNA"/>
</dbReference>